<evidence type="ECO:0000313" key="5">
    <source>
        <dbReference type="Proteomes" id="UP000215902"/>
    </source>
</evidence>
<feature type="region of interest" description="Disordered" evidence="2">
    <location>
        <begin position="102"/>
        <end position="122"/>
    </location>
</feature>
<dbReference type="GO" id="GO:0005730">
    <property type="term" value="C:nucleolus"/>
    <property type="evidence" value="ECO:0007669"/>
    <property type="project" value="TreeGrafter"/>
</dbReference>
<dbReference type="STRING" id="282301.A0A267G3G9"/>
<comment type="caution">
    <text evidence="4">The sequence shown here is derived from an EMBL/GenBank/DDBJ whole genome shotgun (WGS) entry which is preliminary data.</text>
</comment>
<dbReference type="AlphaFoldDB" id="A0A267G3G9"/>
<reference evidence="4 5" key="1">
    <citation type="submission" date="2017-06" db="EMBL/GenBank/DDBJ databases">
        <title>A platform for efficient transgenesis in Macrostomum lignano, a flatworm model organism for stem cell research.</title>
        <authorList>
            <person name="Berezikov E."/>
        </authorList>
    </citation>
    <scope>NUCLEOTIDE SEQUENCE [LARGE SCALE GENOMIC DNA]</scope>
    <source>
        <strain evidence="4">DV1</strain>
        <tissue evidence="4">Whole organism</tissue>
    </source>
</reference>
<dbReference type="Proteomes" id="UP000215902">
    <property type="component" value="Unassembled WGS sequence"/>
</dbReference>
<evidence type="ECO:0000313" key="4">
    <source>
        <dbReference type="EMBL" id="PAA80605.1"/>
    </source>
</evidence>
<feature type="region of interest" description="Disordered" evidence="2">
    <location>
        <begin position="161"/>
        <end position="224"/>
    </location>
</feature>
<dbReference type="InterPro" id="IPR050656">
    <property type="entry name" value="PINX1"/>
</dbReference>
<protein>
    <recommendedName>
        <fullName evidence="1">G patch domain-containing protein 4</fullName>
    </recommendedName>
</protein>
<accession>A0A267G3G9</accession>
<dbReference type="Pfam" id="PF01585">
    <property type="entry name" value="G-patch"/>
    <property type="match status" value="1"/>
</dbReference>
<dbReference type="PANTHER" id="PTHR23149">
    <property type="entry name" value="G PATCH DOMAIN CONTAINING PROTEIN"/>
    <property type="match status" value="1"/>
</dbReference>
<gene>
    <name evidence="4" type="ORF">BOX15_Mlig028004g1</name>
</gene>
<keyword evidence="5" id="KW-1185">Reference proteome</keyword>
<name>A0A267G3G9_9PLAT</name>
<feature type="compositionally biased region" description="Basic residues" evidence="2">
    <location>
        <begin position="182"/>
        <end position="191"/>
    </location>
</feature>
<dbReference type="PANTHER" id="PTHR23149:SF9">
    <property type="entry name" value="G PATCH DOMAIN-CONTAINING PROTEIN 4"/>
    <property type="match status" value="1"/>
</dbReference>
<evidence type="ECO:0000256" key="2">
    <source>
        <dbReference type="SAM" id="MobiDB-lite"/>
    </source>
</evidence>
<dbReference type="PROSITE" id="PS50174">
    <property type="entry name" value="G_PATCH"/>
    <property type="match status" value="1"/>
</dbReference>
<feature type="domain" description="G-patch" evidence="3">
    <location>
        <begin position="1"/>
        <end position="47"/>
    </location>
</feature>
<feature type="compositionally biased region" description="Polar residues" evidence="2">
    <location>
        <begin position="161"/>
        <end position="172"/>
    </location>
</feature>
<evidence type="ECO:0000259" key="3">
    <source>
        <dbReference type="PROSITE" id="PS50174"/>
    </source>
</evidence>
<dbReference type="OrthoDB" id="10019757at2759"/>
<sequence>MSGIGSTLLKKMGWKEGTAIGKSGNGIVEPIKPKLKIGTEGMGFKESERLCSGWWMDAFNRAAGASASPATATAAPATAAPVLGRPYGTAFSAASAVLCDGREQPSGAAPSPAELPVPAHLPRTPSDADLLAACGGRTAHCAARFGLSLSGKLARVRAQDLQTGGSDSTTESAGAAVESTKKSKKAKKRRREKEAELETPSGSVVKAVKMKRKRTRTPDREEAE</sequence>
<organism evidence="4 5">
    <name type="scientific">Macrostomum lignano</name>
    <dbReference type="NCBI Taxonomy" id="282301"/>
    <lineage>
        <taxon>Eukaryota</taxon>
        <taxon>Metazoa</taxon>
        <taxon>Spiralia</taxon>
        <taxon>Lophotrochozoa</taxon>
        <taxon>Platyhelminthes</taxon>
        <taxon>Rhabditophora</taxon>
        <taxon>Macrostomorpha</taxon>
        <taxon>Macrostomida</taxon>
        <taxon>Macrostomidae</taxon>
        <taxon>Macrostomum</taxon>
    </lineage>
</organism>
<dbReference type="EMBL" id="NIVC01000573">
    <property type="protein sequence ID" value="PAA80605.1"/>
    <property type="molecule type" value="Genomic_DNA"/>
</dbReference>
<evidence type="ECO:0000256" key="1">
    <source>
        <dbReference type="ARBA" id="ARBA00040365"/>
    </source>
</evidence>
<dbReference type="InterPro" id="IPR000467">
    <property type="entry name" value="G_patch_dom"/>
</dbReference>
<dbReference type="GO" id="GO:0003676">
    <property type="term" value="F:nucleic acid binding"/>
    <property type="evidence" value="ECO:0007669"/>
    <property type="project" value="InterPro"/>
</dbReference>
<proteinExistence type="predicted"/>
<dbReference type="SMART" id="SM00443">
    <property type="entry name" value="G_patch"/>
    <property type="match status" value="1"/>
</dbReference>